<proteinExistence type="inferred from homology"/>
<evidence type="ECO:0000256" key="2">
    <source>
        <dbReference type="ARBA" id="ARBA00022921"/>
    </source>
</evidence>
<evidence type="ECO:0000256" key="1">
    <source>
        <dbReference type="ARBA" id="ARBA00022553"/>
    </source>
</evidence>
<feature type="compositionally biased region" description="Polar residues" evidence="5">
    <location>
        <begin position="67"/>
        <end position="77"/>
    </location>
</feature>
<evidence type="ECO:0000256" key="4">
    <source>
        <dbReference type="ARBA" id="ARBA00034718"/>
    </source>
</evidence>
<evidence type="ECO:0000313" key="6">
    <source>
        <dbReference type="EMBL" id="AAL69768.1"/>
    </source>
</evidence>
<name>Q8V3R5_SWPV1</name>
<organismHost>
    <name type="scientific">Sus scrofa</name>
    <name type="common">Pig</name>
    <dbReference type="NCBI Taxonomy" id="9823"/>
</organismHost>
<dbReference type="RefSeq" id="NP_570189.1">
    <property type="nucleotide sequence ID" value="NC_003389.1"/>
</dbReference>
<protein>
    <submittedName>
        <fullName evidence="6">SPV029 putative DNA-binding virion core phosphoprotein</fullName>
    </submittedName>
</protein>
<keyword evidence="1" id="KW-0597">Phosphoprotein</keyword>
<reference evidence="6 7" key="1">
    <citation type="journal article" date="2002" name="J. Virol.">
        <title>The genome of swinepox virus.</title>
        <authorList>
            <person name="Afonso C.L."/>
            <person name="Tulman E.R."/>
            <person name="Lu Z."/>
            <person name="Zsak L."/>
            <person name="Osorio F.A."/>
            <person name="Balinsky C."/>
            <person name="Kutish G.F."/>
            <person name="Rock D.L."/>
        </authorList>
    </citation>
    <scope>NUCLEOTIDE SEQUENCE [LARGE SCALE GENOMIC DNA]</scope>
    <source>
        <strain evidence="7">Swine/Nebraska/17077-99/1999</strain>
    </source>
</reference>
<dbReference type="EMBL" id="AF410153">
    <property type="protein sequence ID" value="AAL69768.1"/>
    <property type="molecule type" value="Genomic_DNA"/>
</dbReference>
<keyword evidence="2" id="KW-0426">Late protein</keyword>
<dbReference type="Pfam" id="PF04767">
    <property type="entry name" value="Pox_F17"/>
    <property type="match status" value="1"/>
</dbReference>
<organism evidence="6 7">
    <name type="scientific">Swinepox virus (strain Swine/Nebraska/17077-99/1999)</name>
    <name type="common">SWPV</name>
    <dbReference type="NCBI Taxonomy" id="300880"/>
    <lineage>
        <taxon>Viruses</taxon>
        <taxon>Varidnaviria</taxon>
        <taxon>Bamfordvirae</taxon>
        <taxon>Nucleocytoviricota</taxon>
        <taxon>Pokkesviricetes</taxon>
        <taxon>Chitovirales</taxon>
        <taxon>Poxviridae</taxon>
        <taxon>Chordopoxvirinae</taxon>
        <taxon>Suipoxvirus</taxon>
        <taxon>Suipoxvirus swinepox</taxon>
        <taxon>Swinepox virus</taxon>
    </lineage>
</organism>
<evidence type="ECO:0000256" key="3">
    <source>
        <dbReference type="ARBA" id="ARBA00023125"/>
    </source>
</evidence>
<dbReference type="InterPro" id="IPR006854">
    <property type="entry name" value="Phosphoprotein_F17"/>
</dbReference>
<keyword evidence="3 6" id="KW-0238">DNA-binding</keyword>
<evidence type="ECO:0000256" key="5">
    <source>
        <dbReference type="SAM" id="MobiDB-lite"/>
    </source>
</evidence>
<evidence type="ECO:0000313" key="7">
    <source>
        <dbReference type="Proteomes" id="UP000000871"/>
    </source>
</evidence>
<keyword evidence="7" id="KW-1185">Reference proteome</keyword>
<comment type="similarity">
    <text evidence="4">Belongs to the orthopoxvirus OPG062 family.</text>
</comment>
<dbReference type="GO" id="GO:0019082">
    <property type="term" value="P:viral protein processing"/>
    <property type="evidence" value="ECO:0007669"/>
    <property type="project" value="InterPro"/>
</dbReference>
<dbReference type="PIRSF" id="PIRSF003688">
    <property type="entry name" value="VAC_PP"/>
    <property type="match status" value="1"/>
</dbReference>
<dbReference type="GO" id="GO:0003677">
    <property type="term" value="F:DNA binding"/>
    <property type="evidence" value="ECO:0007669"/>
    <property type="project" value="UniProtKB-KW"/>
</dbReference>
<dbReference type="Proteomes" id="UP000000871">
    <property type="component" value="Segment"/>
</dbReference>
<dbReference type="GeneID" id="932420"/>
<gene>
    <name evidence="6" type="primary">SPV029</name>
</gene>
<dbReference type="KEGG" id="vg:932420"/>
<feature type="region of interest" description="Disordered" evidence="5">
    <location>
        <begin position="57"/>
        <end position="78"/>
    </location>
</feature>
<accession>Q8V3R5</accession>
<sequence length="103" mass="11487">MTHNPFITNTPFYINTKEGKYLVIKAIKVCDIRTVDCEGAKASCVLKVEKPTSPCERTMSPCERAARSSSPTRNPNTVPFIRTNLLEDMQANNRSVVSRILGN</sequence>